<evidence type="ECO:0000259" key="1">
    <source>
        <dbReference type="Pfam" id="PF05368"/>
    </source>
</evidence>
<evidence type="ECO:0000313" key="2">
    <source>
        <dbReference type="EMBL" id="QHI98488.1"/>
    </source>
</evidence>
<reference evidence="2 3" key="1">
    <citation type="submission" date="2020-01" db="EMBL/GenBank/DDBJ databases">
        <title>Genome sequencing of strain KACC 21265.</title>
        <authorList>
            <person name="Heo J."/>
            <person name="Kim S.-J."/>
            <person name="Kim J.-S."/>
            <person name="Hong S.-B."/>
            <person name="Kwon S.-W."/>
        </authorList>
    </citation>
    <scope>NUCLEOTIDE SEQUENCE [LARGE SCALE GENOMIC DNA]</scope>
    <source>
        <strain evidence="2 3">KACC 21265</strain>
    </source>
</reference>
<dbReference type="InterPro" id="IPR008030">
    <property type="entry name" value="NmrA-like"/>
</dbReference>
<dbReference type="SUPFAM" id="SSF51735">
    <property type="entry name" value="NAD(P)-binding Rossmann-fold domains"/>
    <property type="match status" value="1"/>
</dbReference>
<protein>
    <submittedName>
        <fullName evidence="2">NmrA family NAD(P)-binding protein</fullName>
    </submittedName>
</protein>
<dbReference type="PANTHER" id="PTHR43162:SF1">
    <property type="entry name" value="PRESTALK A DIFFERENTIATION PROTEIN A"/>
    <property type="match status" value="1"/>
</dbReference>
<accession>A0A857J6S3</accession>
<dbReference type="PANTHER" id="PTHR43162">
    <property type="match status" value="1"/>
</dbReference>
<name>A0A857J6S3_9BURK</name>
<dbReference type="EMBL" id="CP047650">
    <property type="protein sequence ID" value="QHI98488.1"/>
    <property type="molecule type" value="Genomic_DNA"/>
</dbReference>
<dbReference type="InterPro" id="IPR036291">
    <property type="entry name" value="NAD(P)-bd_dom_sf"/>
</dbReference>
<dbReference type="Gene3D" id="3.90.25.10">
    <property type="entry name" value="UDP-galactose 4-epimerase, domain 1"/>
    <property type="match status" value="1"/>
</dbReference>
<dbReference type="Pfam" id="PF05368">
    <property type="entry name" value="NmrA"/>
    <property type="match status" value="1"/>
</dbReference>
<dbReference type="KEGG" id="xyk:GT347_11080"/>
<dbReference type="Proteomes" id="UP000464787">
    <property type="component" value="Chromosome"/>
</dbReference>
<gene>
    <name evidence="2" type="ORF">GT347_11080</name>
</gene>
<dbReference type="RefSeq" id="WP_160552005.1">
    <property type="nucleotide sequence ID" value="NZ_CP047650.1"/>
</dbReference>
<feature type="domain" description="NmrA-like" evidence="1">
    <location>
        <begin position="2"/>
        <end position="251"/>
    </location>
</feature>
<dbReference type="InterPro" id="IPR051604">
    <property type="entry name" value="Ergot_Alk_Oxidoreductase"/>
</dbReference>
<dbReference type="Gene3D" id="3.40.50.720">
    <property type="entry name" value="NAD(P)-binding Rossmann-like Domain"/>
    <property type="match status" value="1"/>
</dbReference>
<dbReference type="CDD" id="cd05251">
    <property type="entry name" value="NmrA_like_SDR_a"/>
    <property type="match status" value="1"/>
</dbReference>
<proteinExistence type="predicted"/>
<dbReference type="AlphaFoldDB" id="A0A857J6S3"/>
<sequence length="291" mass="30960">MTILVTGSTGRIGSQLVSQLAQQGAEVRALTRDPAKARFPAGVSAVQGDLLDVASVRQALVGVKTLFLLVANAADELTQAINTLGLAREAGVQGIVYLSVTRADQYTDAAHFTSKHAVERMIEQLDLPATVLRPSYFMQNDLGQQQALQGAGLYLSPLGDIGVSMVDVRDIADAAALELLRRENTAGPLPRVTYEVSGPDAITGPSAAAIWSDALGRPVGHAGNDLDAFEKAASAWAPSWLAYDMRAMMNRYQQDGAVTTAADIERLQGLLGRPLRSYRAFVAEAVGQWQA</sequence>
<keyword evidence="3" id="KW-1185">Reference proteome</keyword>
<organism evidence="2 3">
    <name type="scientific">Xylophilus rhododendri</name>
    <dbReference type="NCBI Taxonomy" id="2697032"/>
    <lineage>
        <taxon>Bacteria</taxon>
        <taxon>Pseudomonadati</taxon>
        <taxon>Pseudomonadota</taxon>
        <taxon>Betaproteobacteria</taxon>
        <taxon>Burkholderiales</taxon>
        <taxon>Xylophilus</taxon>
    </lineage>
</organism>
<evidence type="ECO:0000313" key="3">
    <source>
        <dbReference type="Proteomes" id="UP000464787"/>
    </source>
</evidence>